<keyword evidence="6" id="KW-0812">Transmembrane</keyword>
<reference evidence="10 11" key="1">
    <citation type="submission" date="2019-05" db="EMBL/GenBank/DDBJ databases">
        <authorList>
            <consortium name="Pathogen Informatics"/>
        </authorList>
    </citation>
    <scope>NUCLEOTIDE SEQUENCE [LARGE SCALE GENOMIC DNA]</scope>
    <source>
        <strain evidence="10 11">NCTC12204</strain>
    </source>
</reference>
<proteinExistence type="predicted"/>
<dbReference type="GO" id="GO:0005886">
    <property type="term" value="C:plasma membrane"/>
    <property type="evidence" value="ECO:0007669"/>
    <property type="project" value="UniProtKB-SubCell"/>
</dbReference>
<evidence type="ECO:0000256" key="4">
    <source>
        <dbReference type="ARBA" id="ARBA00022597"/>
    </source>
</evidence>
<accession>A0A1V8XE92</accession>
<evidence type="ECO:0000256" key="1">
    <source>
        <dbReference type="ARBA" id="ARBA00004651"/>
    </source>
</evidence>
<keyword evidence="4 9" id="KW-0762">Sugar transport</keyword>
<dbReference type="AlphaFoldDB" id="A0A1V8XE92"/>
<dbReference type="PANTHER" id="PTHR33989:SF8">
    <property type="entry name" value="PERMEASE IIC COMPONENT"/>
    <property type="match status" value="1"/>
</dbReference>
<dbReference type="EMBL" id="CABEEP010000001">
    <property type="protein sequence ID" value="VTQ64536.1"/>
    <property type="molecule type" value="Genomic_DNA"/>
</dbReference>
<organism evidence="10 11">
    <name type="scientific">Enterococcus hirae</name>
    <dbReference type="NCBI Taxonomy" id="1354"/>
    <lineage>
        <taxon>Bacteria</taxon>
        <taxon>Bacillati</taxon>
        <taxon>Bacillota</taxon>
        <taxon>Bacilli</taxon>
        <taxon>Lactobacillales</taxon>
        <taxon>Enterococcaceae</taxon>
        <taxon>Enterococcus</taxon>
    </lineage>
</organism>
<dbReference type="InterPro" id="IPR004796">
    <property type="entry name" value="PTS_IIC_cello"/>
</dbReference>
<keyword evidence="2 9" id="KW-0813">Transport</keyword>
<name>A0A1V8XE92_ENTHR</name>
<dbReference type="Pfam" id="PF02378">
    <property type="entry name" value="PTS_EIIC"/>
    <property type="match status" value="1"/>
</dbReference>
<evidence type="ECO:0000256" key="6">
    <source>
        <dbReference type="ARBA" id="ARBA00022692"/>
    </source>
</evidence>
<dbReference type="InterPro" id="IPR003352">
    <property type="entry name" value="PTS_EIIC"/>
</dbReference>
<comment type="function">
    <text evidence="9">The phosphoenolpyruvate-dependent sugar phosphotransferase system (PTS), a major carbohydrate active -transport system, catalyzes the phosphorylation of incoming sugar substrates concomitant with their translocation across the cell membrane.</text>
</comment>
<comment type="subcellular location">
    <subcellularLocation>
        <location evidence="1">Cell membrane</location>
        <topology evidence="1">Multi-pass membrane protein</topology>
    </subcellularLocation>
</comment>
<dbReference type="NCBIfam" id="TIGR00410">
    <property type="entry name" value="lacE"/>
    <property type="match status" value="1"/>
</dbReference>
<evidence type="ECO:0000256" key="8">
    <source>
        <dbReference type="ARBA" id="ARBA00023136"/>
    </source>
</evidence>
<evidence type="ECO:0000256" key="5">
    <source>
        <dbReference type="ARBA" id="ARBA00022683"/>
    </source>
</evidence>
<dbReference type="GO" id="GO:0009401">
    <property type="term" value="P:phosphoenolpyruvate-dependent sugar phosphotransferase system"/>
    <property type="evidence" value="ECO:0007669"/>
    <property type="project" value="UniProtKB-KW"/>
</dbReference>
<dbReference type="GO" id="GO:0008982">
    <property type="term" value="F:protein-N(PI)-phosphohistidine-sugar phosphotransferase activity"/>
    <property type="evidence" value="ECO:0007669"/>
    <property type="project" value="UniProtKB-UniRule"/>
</dbReference>
<evidence type="ECO:0000313" key="11">
    <source>
        <dbReference type="Proteomes" id="UP000352698"/>
    </source>
</evidence>
<keyword evidence="8 9" id="KW-0472">Membrane</keyword>
<dbReference type="PIRSF" id="PIRSF006351">
    <property type="entry name" value="PTS_EIIC-Cellobiose"/>
    <property type="match status" value="1"/>
</dbReference>
<dbReference type="PROSITE" id="PS51105">
    <property type="entry name" value="PTS_EIIC_TYPE_3"/>
    <property type="match status" value="1"/>
</dbReference>
<comment type="caution">
    <text evidence="10">The sequence shown here is derived from an EMBL/GenBank/DDBJ whole genome shotgun (WGS) entry which is preliminary data.</text>
</comment>
<evidence type="ECO:0000313" key="10">
    <source>
        <dbReference type="EMBL" id="VTQ64536.1"/>
    </source>
</evidence>
<dbReference type="Proteomes" id="UP000352698">
    <property type="component" value="Unassembled WGS sequence"/>
</dbReference>
<evidence type="ECO:0000256" key="7">
    <source>
        <dbReference type="ARBA" id="ARBA00022989"/>
    </source>
</evidence>
<sequence length="430" mass="46830">MKKFEAFLNNNLLPLSAKMQNNNILGALSEGFIRTSPATIGSAFILILANFPIPAWLKWLQDMNLAPGLAAVSNASIGLMGLFAVYNIAYAYANRLGVHSQNAGLISLASYFILIPQQVVTHVNDGGKWVESTVNAVKFDYLGGQGIFVGMIVAIGITKLYSILSKKNFTIKLPASVPPMVSDSLAPTFIVTTIFLFVCAIRIAFSFTDFGDIFTFITEMISAPLNSLMANPVSMIFIQVLIAFLWFFGIHNAVLSGPLSAVTLTMMTANIDAYTNGSTLPFAMASLVYGVCGAAGNALGLVICLFFSKSARYKEMFKLGALPTIFNITEPLNFGIPTVMNPIFFLPLVLSPLVAGFVSWGLMSTILPIPYNPTAEAIPWTTPGFVKFSLIGNWQFLLIYIIITAIVALIWFPFVKVADMKELQEEMKNK</sequence>
<dbReference type="InterPro" id="IPR051088">
    <property type="entry name" value="PTS_Sugar-EIIC/EIIB"/>
</dbReference>
<evidence type="ECO:0000256" key="2">
    <source>
        <dbReference type="ARBA" id="ARBA00022448"/>
    </source>
</evidence>
<dbReference type="STRING" id="1354.A6P53_06805"/>
<dbReference type="GO" id="GO:1901264">
    <property type="term" value="P:carbohydrate derivative transport"/>
    <property type="evidence" value="ECO:0007669"/>
    <property type="project" value="TreeGrafter"/>
</dbReference>
<gene>
    <name evidence="10" type="primary">gmuC_3</name>
    <name evidence="10" type="ORF">NCTC12204_01530</name>
</gene>
<protein>
    <recommendedName>
        <fullName evidence="9">Permease IIC component</fullName>
    </recommendedName>
</protein>
<dbReference type="RefSeq" id="WP_010737665.1">
    <property type="nucleotide sequence ID" value="NZ_BSWT01000051.1"/>
</dbReference>
<dbReference type="PANTHER" id="PTHR33989">
    <property type="match status" value="1"/>
</dbReference>
<keyword evidence="5" id="KW-0598">Phosphotransferase system</keyword>
<evidence type="ECO:0000256" key="9">
    <source>
        <dbReference type="PIRNR" id="PIRNR006351"/>
    </source>
</evidence>
<evidence type="ECO:0000256" key="3">
    <source>
        <dbReference type="ARBA" id="ARBA00022475"/>
    </source>
</evidence>
<keyword evidence="7" id="KW-1133">Transmembrane helix</keyword>
<dbReference type="InterPro" id="IPR004501">
    <property type="entry name" value="PTS_EIIC_3"/>
</dbReference>
<keyword evidence="3 9" id="KW-1003">Cell membrane</keyword>